<keyword evidence="1" id="KW-0808">Transferase</keyword>
<dbReference type="GO" id="GO:0016740">
    <property type="term" value="F:transferase activity"/>
    <property type="evidence" value="ECO:0007669"/>
    <property type="project" value="UniProtKB-KW"/>
</dbReference>
<reference evidence="1" key="1">
    <citation type="journal article" date="2019" name="Science">
        <title>Mutation of a bHLH transcription factor allowed almond domestication.</title>
        <authorList>
            <person name="Sanchez-Perez R."/>
            <person name="Pavan S."/>
            <person name="Mazzeo R."/>
            <person name="Moldovan C."/>
            <person name="Aiese Cigliano R."/>
            <person name="Del Cueto J."/>
            <person name="Ricciardi F."/>
            <person name="Lotti C."/>
            <person name="Ricciardi L."/>
            <person name="Dicenta F."/>
            <person name="Lopez-Marques R.L."/>
            <person name="Lindberg Moller B."/>
        </authorList>
    </citation>
    <scope>NUCLEOTIDE SEQUENCE</scope>
</reference>
<dbReference type="EMBL" id="AP019300">
    <property type="protein sequence ID" value="BBH02553.1"/>
    <property type="molecule type" value="Genomic_DNA"/>
</dbReference>
<dbReference type="AlphaFoldDB" id="A0A4Y1RER9"/>
<evidence type="ECO:0000313" key="1">
    <source>
        <dbReference type="EMBL" id="BBH02553.1"/>
    </source>
</evidence>
<accession>A0A4Y1RER9</accession>
<sequence>MVGVDNSNFELKIWPNFGRRVWPFPATFWGCPRTKVAPNRVFIPRVGIWSRGFEIFRQRYRFGAPGPRAVTSA</sequence>
<gene>
    <name evidence="1" type="ORF">Prudu_013159</name>
</gene>
<proteinExistence type="predicted"/>
<organism evidence="1">
    <name type="scientific">Prunus dulcis</name>
    <name type="common">Almond</name>
    <name type="synonym">Amygdalus dulcis</name>
    <dbReference type="NCBI Taxonomy" id="3755"/>
    <lineage>
        <taxon>Eukaryota</taxon>
        <taxon>Viridiplantae</taxon>
        <taxon>Streptophyta</taxon>
        <taxon>Embryophyta</taxon>
        <taxon>Tracheophyta</taxon>
        <taxon>Spermatophyta</taxon>
        <taxon>Magnoliopsida</taxon>
        <taxon>eudicotyledons</taxon>
        <taxon>Gunneridae</taxon>
        <taxon>Pentapetalae</taxon>
        <taxon>rosids</taxon>
        <taxon>fabids</taxon>
        <taxon>Rosales</taxon>
        <taxon>Rosaceae</taxon>
        <taxon>Amygdaloideae</taxon>
        <taxon>Amygdaleae</taxon>
        <taxon>Prunus</taxon>
    </lineage>
</organism>
<protein>
    <submittedName>
        <fullName evidence="1">HXXXD-type acyl-transferase family protein</fullName>
    </submittedName>
</protein>
<name>A0A4Y1RER9_PRUDU</name>